<sequence>MTIDYDVVIIGGSLAGRYAALTATQMGAKVALVESQLNNSLIVHQAIGEIANLTQNLHNLAGCGIDAVHPDTSEKCQISLKWAAALFSAQGIAANVQEQMSLAHLSAQGVDVIVDSGQFQRSPHLAFVVGQRLLRGRTYLLASGSLPAIPKIEGLQATDYLTPANIWQYLYKQHSPSSELPQNWVIIGGTPQSIEISQTLARLGCSITLVVKSLHLLPQLDPEIAQLLQAQLEIDGVRILTQKMVTQVKRIDDKKWVQAGEKAIEADEILVAIGQKPNIESLNLPEVGVKWQQHRLLVNEKLQTTNHRIYACGDVICGYDLPNVANYEARIALNNALFLPRLQVNYQNTPWAILSHPTLAQVGVTENQAKRQFSQQEVIVLRHYYKSIAAAQLKNEITGICKLVVLGNGKILGATIFSTQARELINLIALAMSRNISVKHLGNLSAVYPSFSELLEQTARDFSQHRFNNNTAWQDWLENLFYLRRNWNL</sequence>
<dbReference type="SUPFAM" id="SSF55424">
    <property type="entry name" value="FAD/NAD-linked reductases, dimerisation (C-terminal) domain"/>
    <property type="match status" value="1"/>
</dbReference>
<evidence type="ECO:0000313" key="7">
    <source>
        <dbReference type="EMBL" id="BAY69564.1"/>
    </source>
</evidence>
<keyword evidence="4" id="KW-0547">Nucleotide-binding</keyword>
<evidence type="ECO:0000259" key="5">
    <source>
        <dbReference type="Pfam" id="PF02852"/>
    </source>
</evidence>
<dbReference type="PRINTS" id="PR00368">
    <property type="entry name" value="FADPNR"/>
</dbReference>
<evidence type="ECO:0000256" key="1">
    <source>
        <dbReference type="ARBA" id="ARBA00007532"/>
    </source>
</evidence>
<organism evidence="7 8">
    <name type="scientific">Trichormus variabilis NIES-23</name>
    <dbReference type="NCBI Taxonomy" id="1973479"/>
    <lineage>
        <taxon>Bacteria</taxon>
        <taxon>Bacillati</taxon>
        <taxon>Cyanobacteriota</taxon>
        <taxon>Cyanophyceae</taxon>
        <taxon>Nostocales</taxon>
        <taxon>Nostocaceae</taxon>
        <taxon>Trichormus</taxon>
    </lineage>
</organism>
<evidence type="ECO:0000256" key="3">
    <source>
        <dbReference type="ARBA" id="ARBA00022827"/>
    </source>
</evidence>
<dbReference type="GO" id="GO:0000166">
    <property type="term" value="F:nucleotide binding"/>
    <property type="evidence" value="ECO:0007669"/>
    <property type="project" value="UniProtKB-KW"/>
</dbReference>
<dbReference type="GO" id="GO:0016491">
    <property type="term" value="F:oxidoreductase activity"/>
    <property type="evidence" value="ECO:0007669"/>
    <property type="project" value="InterPro"/>
</dbReference>
<dbReference type="PRINTS" id="PR00411">
    <property type="entry name" value="PNDRDTASEI"/>
</dbReference>
<dbReference type="EMBL" id="AP018216">
    <property type="protein sequence ID" value="BAY69564.1"/>
    <property type="molecule type" value="Genomic_DNA"/>
</dbReference>
<dbReference type="AlphaFoldDB" id="A0A1Z4KKV0"/>
<dbReference type="Pfam" id="PF07992">
    <property type="entry name" value="Pyr_redox_2"/>
    <property type="match status" value="1"/>
</dbReference>
<reference evidence="7 8" key="1">
    <citation type="submission" date="2017-06" db="EMBL/GenBank/DDBJ databases">
        <title>Genome sequencing of cyanobaciteial culture collection at National Institute for Environmental Studies (NIES).</title>
        <authorList>
            <person name="Hirose Y."/>
            <person name="Shimura Y."/>
            <person name="Fujisawa T."/>
            <person name="Nakamura Y."/>
            <person name="Kawachi M."/>
        </authorList>
    </citation>
    <scope>NUCLEOTIDE SEQUENCE [LARGE SCALE GENOMIC DNA]</scope>
    <source>
        <strain evidence="7 8">NIES-23</strain>
    </source>
</reference>
<feature type="binding site" evidence="4">
    <location>
        <position position="274"/>
    </location>
    <ligand>
        <name>NAD(+)</name>
        <dbReference type="ChEBI" id="CHEBI:57540"/>
    </ligand>
</feature>
<dbReference type="InterPro" id="IPR004099">
    <property type="entry name" value="Pyr_nucl-diS_OxRdtase_dimer"/>
</dbReference>
<dbReference type="Gene3D" id="3.50.50.60">
    <property type="entry name" value="FAD/NAD(P)-binding domain"/>
    <property type="match status" value="2"/>
</dbReference>
<feature type="binding site" evidence="4">
    <location>
        <position position="314"/>
    </location>
    <ligand>
        <name>FAD</name>
        <dbReference type="ChEBI" id="CHEBI:57692"/>
    </ligand>
</feature>
<evidence type="ECO:0000259" key="6">
    <source>
        <dbReference type="Pfam" id="PF07992"/>
    </source>
</evidence>
<keyword evidence="2" id="KW-0285">Flavoprotein</keyword>
<dbReference type="PANTHER" id="PTHR43014">
    <property type="entry name" value="MERCURIC REDUCTASE"/>
    <property type="match status" value="1"/>
</dbReference>
<dbReference type="InterPro" id="IPR023753">
    <property type="entry name" value="FAD/NAD-binding_dom"/>
</dbReference>
<evidence type="ECO:0000256" key="4">
    <source>
        <dbReference type="PIRSR" id="PIRSR000350-3"/>
    </source>
</evidence>
<dbReference type="InterPro" id="IPR001100">
    <property type="entry name" value="Pyr_nuc-diS_OxRdtase"/>
</dbReference>
<name>A0A1Z4KKV0_ANAVA</name>
<dbReference type="Proteomes" id="UP000217507">
    <property type="component" value="Chromosome"/>
</dbReference>
<dbReference type="Pfam" id="PF02852">
    <property type="entry name" value="Pyr_redox_dim"/>
    <property type="match status" value="1"/>
</dbReference>
<proteinExistence type="inferred from homology"/>
<feature type="domain" description="FAD/NAD(P)-binding" evidence="6">
    <location>
        <begin position="5"/>
        <end position="326"/>
    </location>
</feature>
<dbReference type="InterPro" id="IPR016156">
    <property type="entry name" value="FAD/NAD-linked_Rdtase_dimer_sf"/>
</dbReference>
<feature type="domain" description="Pyridine nucleotide-disulphide oxidoreductase dimerisation" evidence="5">
    <location>
        <begin position="349"/>
        <end position="457"/>
    </location>
</feature>
<keyword evidence="4" id="KW-0520">NAD</keyword>
<evidence type="ECO:0000256" key="2">
    <source>
        <dbReference type="ARBA" id="ARBA00022630"/>
    </source>
</evidence>
<gene>
    <name evidence="7" type="ORF">NIES23_23580</name>
</gene>
<keyword evidence="3 4" id="KW-0274">FAD</keyword>
<protein>
    <submittedName>
        <fullName evidence="7">Mercuric reductase</fullName>
    </submittedName>
</protein>
<evidence type="ECO:0000313" key="8">
    <source>
        <dbReference type="Proteomes" id="UP000217507"/>
    </source>
</evidence>
<feature type="binding site" evidence="4">
    <location>
        <begin position="188"/>
        <end position="195"/>
    </location>
    <ligand>
        <name>NAD(+)</name>
        <dbReference type="ChEBI" id="CHEBI:57540"/>
    </ligand>
</feature>
<comment type="similarity">
    <text evidence="1">Belongs to the class-I pyridine nucleotide-disulfide oxidoreductase family.</text>
</comment>
<dbReference type="InterPro" id="IPR036188">
    <property type="entry name" value="FAD/NAD-bd_sf"/>
</dbReference>
<feature type="binding site" evidence="4">
    <location>
        <position position="117"/>
    </location>
    <ligand>
        <name>FAD</name>
        <dbReference type="ChEBI" id="CHEBI:57692"/>
    </ligand>
</feature>
<comment type="cofactor">
    <cofactor evidence="4">
        <name>FAD</name>
        <dbReference type="ChEBI" id="CHEBI:57692"/>
    </cofactor>
    <text evidence="4">Binds 1 FAD per subunit.</text>
</comment>
<dbReference type="SUPFAM" id="SSF51905">
    <property type="entry name" value="FAD/NAD(P)-binding domain"/>
    <property type="match status" value="1"/>
</dbReference>
<dbReference type="Gene3D" id="3.30.390.30">
    <property type="match status" value="1"/>
</dbReference>
<accession>A0A1Z4KKV0</accession>
<dbReference type="PIRSF" id="PIRSF000350">
    <property type="entry name" value="Mercury_reductase_MerA"/>
    <property type="match status" value="1"/>
</dbReference>